<dbReference type="Gene3D" id="2.60.120.260">
    <property type="entry name" value="Galactose-binding domain-like"/>
    <property type="match status" value="2"/>
</dbReference>
<accession>A0A9D2I7F6</accession>
<feature type="active site" description="Nucleophile" evidence="4">
    <location>
        <position position="233"/>
    </location>
</feature>
<dbReference type="Proteomes" id="UP000886858">
    <property type="component" value="Unassembled WGS sequence"/>
</dbReference>
<evidence type="ECO:0000256" key="4">
    <source>
        <dbReference type="PIRSR" id="PIRSR006336-1"/>
    </source>
</evidence>
<evidence type="ECO:0000313" key="8">
    <source>
        <dbReference type="EMBL" id="HJA93472.1"/>
    </source>
</evidence>
<dbReference type="Pfam" id="PF01301">
    <property type="entry name" value="Glyco_hydro_35"/>
    <property type="match status" value="1"/>
</dbReference>
<dbReference type="Pfam" id="PF21467">
    <property type="entry name" value="BetaGal_gal-bd"/>
    <property type="match status" value="1"/>
</dbReference>
<reference evidence="8" key="1">
    <citation type="journal article" date="2021" name="PeerJ">
        <title>Extensive microbial diversity within the chicken gut microbiome revealed by metagenomics and culture.</title>
        <authorList>
            <person name="Gilroy R."/>
            <person name="Ravi A."/>
            <person name="Getino M."/>
            <person name="Pursley I."/>
            <person name="Horton D.L."/>
            <person name="Alikhan N.F."/>
            <person name="Baker D."/>
            <person name="Gharbi K."/>
            <person name="Hall N."/>
            <person name="Watson M."/>
            <person name="Adriaenssens E.M."/>
            <person name="Foster-Nyarko E."/>
            <person name="Jarju S."/>
            <person name="Secka A."/>
            <person name="Antonio M."/>
            <person name="Oren A."/>
            <person name="Chaudhuri R.R."/>
            <person name="La Ragione R."/>
            <person name="Hildebrand F."/>
            <person name="Pallen M.J."/>
        </authorList>
    </citation>
    <scope>NUCLEOTIDE SEQUENCE</scope>
    <source>
        <strain evidence="8">CHK179-7159</strain>
    </source>
</reference>
<dbReference type="FunFam" id="3.20.20.80:FF:000115">
    <property type="entry name" value="Beta-galactosidase"/>
    <property type="match status" value="1"/>
</dbReference>
<proteinExistence type="inferred from homology"/>
<dbReference type="EMBL" id="DWYY01000112">
    <property type="protein sequence ID" value="HJA93472.1"/>
    <property type="molecule type" value="Genomic_DNA"/>
</dbReference>
<feature type="domain" description="Glycoside hydrolase 35 catalytic" evidence="5">
    <location>
        <begin position="9"/>
        <end position="328"/>
    </location>
</feature>
<evidence type="ECO:0000259" key="5">
    <source>
        <dbReference type="Pfam" id="PF01301"/>
    </source>
</evidence>
<evidence type="ECO:0000256" key="2">
    <source>
        <dbReference type="ARBA" id="ARBA00022801"/>
    </source>
</evidence>
<dbReference type="SUPFAM" id="SSF51445">
    <property type="entry name" value="(Trans)glycosidases"/>
    <property type="match status" value="1"/>
</dbReference>
<evidence type="ECO:0000259" key="7">
    <source>
        <dbReference type="Pfam" id="PF21467"/>
    </source>
</evidence>
<sequence length="581" mass="67032">MLTYRGNDFYLNDRKFRILSGAVHYFRMPEEKWKDIIHKAKLMGLNTVETYIPWNVHEPERGKYCFEGMYDLCAFLDAVKEEEMYAIVRPSPYICAEWEFGGLPAWLLKDENIRLRCMDETYLEAVSDWYEKLIPMLAAYTMENGGPIIAAQIENEYGSYGNDHNYINWMKKKMESLGLKNTFLFTADGPEDFMLQGGSLPGVFKAVNFGSNAAEAYETVKRYQPDAPFFCGEFWNGWFNHWGEPDMSRERSDEDCVKELEEILKRNGSVNLYMFYGGTSFGFMAGANMDAWEKKYQPDTTSYDYGAPLDESGNITEKYLMMRECISRYAPVPDEELPLAAPAKNYGEYEPAGSVSLFDCLEQIGDKHLSPVPYSMEHFGQSCGYILYRTRIEGPRAEMPVVLQEVRDRAQVFADGKLLGVIDRDHDQKLPLEVKGKEVRLDVLVENLGRINYGPYMKDRKGISEGIRHGQQFQFGYEIYCLPMEHLEKLRFHEPEKHAEPAFYQFSVSIDECLDTYLDMGGWTKGFVAVNGFLLGRYWNAGPQTALYLPKELLRKGENSILVFEEEESGKRLVFAEKRPE</sequence>
<feature type="active site" description="Proton donor" evidence="4">
    <location>
        <position position="156"/>
    </location>
</feature>
<feature type="domain" description="Beta-galactosidase 1-like first all-beta" evidence="6">
    <location>
        <begin position="373"/>
        <end position="482"/>
    </location>
</feature>
<dbReference type="PANTHER" id="PTHR23421">
    <property type="entry name" value="BETA-GALACTOSIDASE RELATED"/>
    <property type="match status" value="1"/>
</dbReference>
<keyword evidence="3" id="KW-0326">Glycosidase</keyword>
<dbReference type="AlphaFoldDB" id="A0A9D2I7F6"/>
<dbReference type="PIRSF" id="PIRSF006336">
    <property type="entry name" value="B-gal"/>
    <property type="match status" value="1"/>
</dbReference>
<dbReference type="Pfam" id="PF21317">
    <property type="entry name" value="BetaGal_ABD_1"/>
    <property type="match status" value="1"/>
</dbReference>
<comment type="similarity">
    <text evidence="1">Belongs to the glycosyl hydrolase 35 family.</text>
</comment>
<keyword evidence="2" id="KW-0378">Hydrolase</keyword>
<evidence type="ECO:0000256" key="1">
    <source>
        <dbReference type="ARBA" id="ARBA00009809"/>
    </source>
</evidence>
<dbReference type="GO" id="GO:0005975">
    <property type="term" value="P:carbohydrate metabolic process"/>
    <property type="evidence" value="ECO:0007669"/>
    <property type="project" value="InterPro"/>
</dbReference>
<evidence type="ECO:0000259" key="6">
    <source>
        <dbReference type="Pfam" id="PF21317"/>
    </source>
</evidence>
<name>A0A9D2I7F6_9FIRM</name>
<gene>
    <name evidence="8" type="ORF">H9717_10230</name>
</gene>
<dbReference type="PROSITE" id="PS01182">
    <property type="entry name" value="GLYCOSYL_HYDROL_F35"/>
    <property type="match status" value="1"/>
</dbReference>
<dbReference type="SUPFAM" id="SSF49785">
    <property type="entry name" value="Galactose-binding domain-like"/>
    <property type="match status" value="1"/>
</dbReference>
<organism evidence="8 9">
    <name type="scientific">Candidatus Eisenbergiella merdipullorum</name>
    <dbReference type="NCBI Taxonomy" id="2838553"/>
    <lineage>
        <taxon>Bacteria</taxon>
        <taxon>Bacillati</taxon>
        <taxon>Bacillota</taxon>
        <taxon>Clostridia</taxon>
        <taxon>Lachnospirales</taxon>
        <taxon>Lachnospiraceae</taxon>
        <taxon>Eisenbergiella</taxon>
    </lineage>
</organism>
<dbReference type="InterPro" id="IPR019801">
    <property type="entry name" value="Glyco_hydro_35_CS"/>
</dbReference>
<reference evidence="8" key="2">
    <citation type="submission" date="2021-04" db="EMBL/GenBank/DDBJ databases">
        <authorList>
            <person name="Gilroy R."/>
        </authorList>
    </citation>
    <scope>NUCLEOTIDE SEQUENCE</scope>
    <source>
        <strain evidence="8">CHK179-7159</strain>
    </source>
</reference>
<dbReference type="GO" id="GO:0004565">
    <property type="term" value="F:beta-galactosidase activity"/>
    <property type="evidence" value="ECO:0007669"/>
    <property type="project" value="InterPro"/>
</dbReference>
<protein>
    <submittedName>
        <fullName evidence="8">Beta-galactosidase</fullName>
    </submittedName>
</protein>
<dbReference type="PRINTS" id="PR00742">
    <property type="entry name" value="GLHYDRLASE35"/>
</dbReference>
<feature type="domain" description="Beta-galactosidase galactose-binding" evidence="7">
    <location>
        <begin position="501"/>
        <end position="559"/>
    </location>
</feature>
<dbReference type="InterPro" id="IPR026283">
    <property type="entry name" value="B-gal_1-like"/>
</dbReference>
<evidence type="ECO:0000256" key="3">
    <source>
        <dbReference type="ARBA" id="ARBA00023295"/>
    </source>
</evidence>
<dbReference type="InterPro" id="IPR048912">
    <property type="entry name" value="BetaGal1-like_ABD1"/>
</dbReference>
<evidence type="ECO:0000313" key="9">
    <source>
        <dbReference type="Proteomes" id="UP000886858"/>
    </source>
</evidence>
<dbReference type="InterPro" id="IPR008979">
    <property type="entry name" value="Galactose-bd-like_sf"/>
</dbReference>
<dbReference type="InterPro" id="IPR001944">
    <property type="entry name" value="Glycoside_Hdrlase_35"/>
</dbReference>
<comment type="caution">
    <text evidence="8">The sequence shown here is derived from an EMBL/GenBank/DDBJ whole genome shotgun (WGS) entry which is preliminary data.</text>
</comment>
<dbReference type="Gene3D" id="3.20.20.80">
    <property type="entry name" value="Glycosidases"/>
    <property type="match status" value="1"/>
</dbReference>
<dbReference type="InterPro" id="IPR031330">
    <property type="entry name" value="Gly_Hdrlase_35_cat"/>
</dbReference>
<dbReference type="InterPro" id="IPR048913">
    <property type="entry name" value="BetaGal_gal-bd"/>
</dbReference>
<dbReference type="InterPro" id="IPR017853">
    <property type="entry name" value="GH"/>
</dbReference>